<evidence type="ECO:0008006" key="3">
    <source>
        <dbReference type="Google" id="ProtNLM"/>
    </source>
</evidence>
<organism evidence="1 2">
    <name type="scientific">Moorena producens PAL-8-15-08-1</name>
    <dbReference type="NCBI Taxonomy" id="1458985"/>
    <lineage>
        <taxon>Bacteria</taxon>
        <taxon>Bacillati</taxon>
        <taxon>Cyanobacteriota</taxon>
        <taxon>Cyanophyceae</taxon>
        <taxon>Coleofasciculales</taxon>
        <taxon>Coleofasciculaceae</taxon>
        <taxon>Moorena</taxon>
    </lineage>
</organism>
<dbReference type="STRING" id="1458985.BJP34_01985"/>
<dbReference type="AlphaFoldDB" id="A0A1D8U2E5"/>
<accession>A0A1D8U2E5</accession>
<dbReference type="EMBL" id="CP017599">
    <property type="protein sequence ID" value="AOX04079.1"/>
    <property type="molecule type" value="Genomic_DNA"/>
</dbReference>
<reference evidence="2" key="1">
    <citation type="submission" date="2016-10" db="EMBL/GenBank/DDBJ databases">
        <title>Comparative genomics uncovers the prolific and rare metabolic potential of the cyanobacterial genus Moorea.</title>
        <authorList>
            <person name="Leao T."/>
            <person name="Castelao G."/>
            <person name="Korobeynikov A."/>
            <person name="Monroe E.A."/>
            <person name="Podell S."/>
            <person name="Glukhov E."/>
            <person name="Allen E."/>
            <person name="Gerwick W.H."/>
            <person name="Gerwick L."/>
        </authorList>
    </citation>
    <scope>NUCLEOTIDE SEQUENCE [LARGE SCALE GENOMIC DNA]</scope>
    <source>
        <strain evidence="2">PAL-8-15-08-1</strain>
    </source>
</reference>
<dbReference type="KEGG" id="mpro:BJP34_01985"/>
<dbReference type="OrthoDB" id="529355at2"/>
<gene>
    <name evidence="1" type="ORF">BJP34_01985</name>
</gene>
<name>A0A1D8U2E5_9CYAN</name>
<dbReference type="Proteomes" id="UP000177870">
    <property type="component" value="Chromosome"/>
</dbReference>
<protein>
    <recommendedName>
        <fullName evidence="3">SseB protein N-terminal domain-containing protein</fullName>
    </recommendedName>
</protein>
<proteinExistence type="predicted"/>
<sequence length="161" mass="17838">MELDEQINNLIDNAPQDGTTPQAIEAIAPVLKLLAEQLNHLEYYILQNLDQGWVLTTLSNRANPDLEKNVIYAFPTVQDAANFHSDWDPQLMACGVPVTHILFQMLAIDTVTSTVFFDTPGNLAVGSEVSREDLRNLIQAQLQQIRSAPKSDSNNLPPDIA</sequence>
<dbReference type="RefSeq" id="WP_070396443.1">
    <property type="nucleotide sequence ID" value="NZ_CP017599.1"/>
</dbReference>
<evidence type="ECO:0000313" key="2">
    <source>
        <dbReference type="Proteomes" id="UP000177870"/>
    </source>
</evidence>
<evidence type="ECO:0000313" key="1">
    <source>
        <dbReference type="EMBL" id="AOX04079.1"/>
    </source>
</evidence>